<dbReference type="EMBL" id="ABIK02000015">
    <property type="protein sequence ID" value="EDS73710.1"/>
    <property type="molecule type" value="Genomic_DNA"/>
</dbReference>
<accession>B1C4W6</accession>
<dbReference type="AlphaFoldDB" id="B1C4W6"/>
<reference evidence="1" key="2">
    <citation type="submission" date="2014-06" db="EMBL/GenBank/DDBJ databases">
        <title>Draft genome sequence of Clostridium spiroforme (DSM 1552).</title>
        <authorList>
            <person name="Sudarsanam P."/>
            <person name="Ley R."/>
            <person name="Guruge J."/>
            <person name="Turnbaugh P.J."/>
            <person name="Mahowald M."/>
            <person name="Liep D."/>
            <person name="Gordon J."/>
        </authorList>
    </citation>
    <scope>NUCLEOTIDE SEQUENCE</scope>
    <source>
        <strain evidence="1">DSM 1552</strain>
    </source>
</reference>
<reference evidence="1" key="1">
    <citation type="submission" date="2008-02" db="EMBL/GenBank/DDBJ databases">
        <authorList>
            <person name="Fulton L."/>
            <person name="Clifton S."/>
            <person name="Fulton B."/>
            <person name="Xu J."/>
            <person name="Minx P."/>
            <person name="Pepin K.H."/>
            <person name="Johnson M."/>
            <person name="Thiruvilangam P."/>
            <person name="Bhonagiri V."/>
            <person name="Nash W.E."/>
            <person name="Mardis E.R."/>
            <person name="Wilson R.K."/>
        </authorList>
    </citation>
    <scope>NUCLEOTIDE SEQUENCE [LARGE SCALE GENOMIC DNA]</scope>
    <source>
        <strain evidence="1">DSM 1552</strain>
    </source>
</reference>
<comment type="caution">
    <text evidence="1">The sequence shown here is derived from an EMBL/GenBank/DDBJ whole genome shotgun (WGS) entry which is preliminary data.</text>
</comment>
<name>B1C4W6_9FIRM</name>
<organism evidence="1 2">
    <name type="scientific">Thomasclavelia spiroformis DSM 1552</name>
    <dbReference type="NCBI Taxonomy" id="428126"/>
    <lineage>
        <taxon>Bacteria</taxon>
        <taxon>Bacillati</taxon>
        <taxon>Bacillota</taxon>
        <taxon>Erysipelotrichia</taxon>
        <taxon>Erysipelotrichales</taxon>
        <taxon>Coprobacillaceae</taxon>
        <taxon>Thomasclavelia</taxon>
    </lineage>
</organism>
<dbReference type="HOGENOM" id="CLU_3097484_0_0_9"/>
<proteinExistence type="predicted"/>
<protein>
    <submittedName>
        <fullName evidence="1">Uncharacterized protein</fullName>
    </submittedName>
</protein>
<evidence type="ECO:0000313" key="1">
    <source>
        <dbReference type="EMBL" id="EDS73710.1"/>
    </source>
</evidence>
<evidence type="ECO:0000313" key="2">
    <source>
        <dbReference type="Proteomes" id="UP000004910"/>
    </source>
</evidence>
<gene>
    <name evidence="1" type="ORF">CLOSPI_02135</name>
</gene>
<dbReference type="Proteomes" id="UP000004910">
    <property type="component" value="Unassembled WGS sequence"/>
</dbReference>
<dbReference type="STRING" id="428126.CLOSPI_02135"/>
<sequence length="51" mass="5813">MGILKKHSSFLDIIIYISNIDFMEGLKLINVVVIRLKMIIKIILKGNVNVT</sequence>
<keyword evidence="2" id="KW-1185">Reference proteome</keyword>